<dbReference type="GO" id="GO:0052572">
    <property type="term" value="P:response to host immune response"/>
    <property type="evidence" value="ECO:0007669"/>
    <property type="project" value="TreeGrafter"/>
</dbReference>
<dbReference type="AlphaFoldDB" id="A0A1A2VB60"/>
<protein>
    <submittedName>
        <fullName evidence="4">Ribulose phosphate epimerase</fullName>
    </submittedName>
</protein>
<dbReference type="InterPro" id="IPR038332">
    <property type="entry name" value="PPE_sf"/>
</dbReference>
<dbReference type="FunFam" id="1.20.1260.20:FF:000001">
    <property type="entry name" value="PPE family protein PPE41"/>
    <property type="match status" value="1"/>
</dbReference>
<name>A0A1A2VB60_MYCSC</name>
<dbReference type="InterPro" id="IPR022171">
    <property type="entry name" value="PPE_C"/>
</dbReference>
<evidence type="ECO:0000259" key="3">
    <source>
        <dbReference type="Pfam" id="PF12484"/>
    </source>
</evidence>
<evidence type="ECO:0000313" key="4">
    <source>
        <dbReference type="EMBL" id="OBH97890.1"/>
    </source>
</evidence>
<dbReference type="SUPFAM" id="SSF140459">
    <property type="entry name" value="PE/PPE dimer-like"/>
    <property type="match status" value="1"/>
</dbReference>
<accession>A0A1A2VB60</accession>
<dbReference type="Gene3D" id="1.20.1260.20">
    <property type="entry name" value="PPE superfamily"/>
    <property type="match status" value="1"/>
</dbReference>
<evidence type="ECO:0000313" key="5">
    <source>
        <dbReference type="Proteomes" id="UP000092207"/>
    </source>
</evidence>
<proteinExistence type="inferred from homology"/>
<dbReference type="InterPro" id="IPR000030">
    <property type="entry name" value="PPE_dom"/>
</dbReference>
<dbReference type="PANTHER" id="PTHR46766">
    <property type="entry name" value="GLUTAMINE-RICH PROTEIN 2"/>
    <property type="match status" value="1"/>
</dbReference>
<dbReference type="Pfam" id="PF00823">
    <property type="entry name" value="PPE"/>
    <property type="match status" value="1"/>
</dbReference>
<evidence type="ECO:0000256" key="1">
    <source>
        <dbReference type="ARBA" id="ARBA00010652"/>
    </source>
</evidence>
<dbReference type="PANTHER" id="PTHR46766:SF1">
    <property type="entry name" value="GLUTAMINE-RICH PROTEIN 2"/>
    <property type="match status" value="1"/>
</dbReference>
<gene>
    <name evidence="4" type="ORF">A5679_20285</name>
</gene>
<sequence>MDFGMLPPEINSTRMYTGPGSGPMLAAATAWDELAAQLHATAANHSSVVSGLAVGWRGTSSARMAAAAAQYTAWMGTTATQAELTAAQARAAAAAFEAAFAATVPPASVAANRARLLALLATNFFGQNTPAIMATQAEYLEMWAQDAAAMYGYAGASAAAAQVAPFEPAPQTTNPAGATGQAAAVGEAAGTAAGAQATQLPQLMAATPQALQVLAAPMQSAAPAAAADPPTLASALDGFITGPLSPLSLFTIPGVPYLLGTQSYLLPQAAANLTRSSENYSKALAKAASAGVPSLVNAPVTAGIGRAGLVGALSVPQGWASAAPEIKTIAATVPQSALSAAPAALAADGQGSLVGNMALSGLAGRATAGTGGAVARSAGIGSAAPAAGEATTANIFVIHEAGE</sequence>
<dbReference type="Pfam" id="PF12484">
    <property type="entry name" value="PPE-SVP"/>
    <property type="match status" value="1"/>
</dbReference>
<comment type="similarity">
    <text evidence="1">Belongs to the mycobacterial PPE family.</text>
</comment>
<comment type="caution">
    <text evidence="4">The sequence shown here is derived from an EMBL/GenBank/DDBJ whole genome shotgun (WGS) entry which is preliminary data.</text>
</comment>
<feature type="domain" description="PPE family C-terminal" evidence="3">
    <location>
        <begin position="301"/>
        <end position="376"/>
    </location>
</feature>
<reference evidence="4 5" key="1">
    <citation type="submission" date="2016-06" db="EMBL/GenBank/DDBJ databases">
        <authorList>
            <person name="Kjaerup R.B."/>
            <person name="Dalgaard T.S."/>
            <person name="Juul-Madsen H.R."/>
        </authorList>
    </citation>
    <scope>NUCLEOTIDE SEQUENCE [LARGE SCALE GENOMIC DNA]</scope>
    <source>
        <strain evidence="4 5">E2838</strain>
    </source>
</reference>
<dbReference type="EMBL" id="LZJY01000270">
    <property type="protein sequence ID" value="OBH97890.1"/>
    <property type="molecule type" value="Genomic_DNA"/>
</dbReference>
<dbReference type="Proteomes" id="UP000092207">
    <property type="component" value="Unassembled WGS sequence"/>
</dbReference>
<evidence type="ECO:0000259" key="2">
    <source>
        <dbReference type="Pfam" id="PF00823"/>
    </source>
</evidence>
<feature type="domain" description="PPE" evidence="2">
    <location>
        <begin position="2"/>
        <end position="163"/>
    </location>
</feature>
<dbReference type="RefSeq" id="WP_067307402.1">
    <property type="nucleotide sequence ID" value="NZ_LZJY01000270.1"/>
</dbReference>
<organism evidence="4 5">
    <name type="scientific">Mycobacterium scrofulaceum</name>
    <dbReference type="NCBI Taxonomy" id="1783"/>
    <lineage>
        <taxon>Bacteria</taxon>
        <taxon>Bacillati</taxon>
        <taxon>Actinomycetota</taxon>
        <taxon>Actinomycetes</taxon>
        <taxon>Mycobacteriales</taxon>
        <taxon>Mycobacteriaceae</taxon>
        <taxon>Mycobacterium</taxon>
    </lineage>
</organism>